<evidence type="ECO:0000256" key="1">
    <source>
        <dbReference type="ARBA" id="ARBA00007689"/>
    </source>
</evidence>
<dbReference type="EMBL" id="NOII01000001">
    <property type="protein sequence ID" value="OYD58678.1"/>
    <property type="molecule type" value="Genomic_DNA"/>
</dbReference>
<dbReference type="AlphaFoldDB" id="A0A235FBG2"/>
<gene>
    <name evidence="3" type="ORF">CGZ90_01900</name>
</gene>
<reference evidence="3 4" key="1">
    <citation type="submission" date="2017-07" db="EMBL/GenBank/DDBJ databases">
        <title>Fictibacillus sp. nov. GDSW-R2A3 Genome sequencing and assembly.</title>
        <authorList>
            <person name="Mayilraj S."/>
        </authorList>
    </citation>
    <scope>NUCLEOTIDE SEQUENCE [LARGE SCALE GENOMIC DNA]</scope>
    <source>
        <strain evidence="3 4">GDSW-R2A3</strain>
    </source>
</reference>
<dbReference type="Pfam" id="PF03795">
    <property type="entry name" value="YCII"/>
    <property type="match status" value="1"/>
</dbReference>
<dbReference type="PANTHER" id="PTHR37828">
    <property type="entry name" value="GSR2449 PROTEIN"/>
    <property type="match status" value="1"/>
</dbReference>
<keyword evidence="4" id="KW-1185">Reference proteome</keyword>
<dbReference type="SUPFAM" id="SSF54909">
    <property type="entry name" value="Dimeric alpha+beta barrel"/>
    <property type="match status" value="1"/>
</dbReference>
<accession>A0A235FBG2</accession>
<dbReference type="PANTHER" id="PTHR37828:SF1">
    <property type="entry name" value="YCII-RELATED DOMAIN-CONTAINING PROTEIN"/>
    <property type="match status" value="1"/>
</dbReference>
<organism evidence="3 4">
    <name type="scientific">Fictibacillus aquaticus</name>
    <dbReference type="NCBI Taxonomy" id="2021314"/>
    <lineage>
        <taxon>Bacteria</taxon>
        <taxon>Bacillati</taxon>
        <taxon>Bacillota</taxon>
        <taxon>Bacilli</taxon>
        <taxon>Bacillales</taxon>
        <taxon>Fictibacillaceae</taxon>
        <taxon>Fictibacillus</taxon>
    </lineage>
</organism>
<sequence length="94" mass="10623">MNYYAVYLPMKDEEKSAKYRGEHLAYLEDLYSKGSILTYGRFGDGSGGLVIYRATNLQSAQELAAGDPFIKTGARDMEIKEWILNENTLTNFQA</sequence>
<dbReference type="OrthoDB" id="162319at2"/>
<dbReference type="InterPro" id="IPR011008">
    <property type="entry name" value="Dimeric_a/b-barrel"/>
</dbReference>
<evidence type="ECO:0000313" key="3">
    <source>
        <dbReference type="EMBL" id="OYD58678.1"/>
    </source>
</evidence>
<feature type="domain" description="YCII-related" evidence="2">
    <location>
        <begin position="4"/>
        <end position="82"/>
    </location>
</feature>
<dbReference type="InterPro" id="IPR005545">
    <property type="entry name" value="YCII"/>
</dbReference>
<dbReference type="Proteomes" id="UP000215059">
    <property type="component" value="Unassembled WGS sequence"/>
</dbReference>
<comment type="similarity">
    <text evidence="1">Belongs to the YciI family.</text>
</comment>
<dbReference type="Gene3D" id="3.30.70.1060">
    <property type="entry name" value="Dimeric alpha+beta barrel"/>
    <property type="match status" value="1"/>
</dbReference>
<name>A0A235FBG2_9BACL</name>
<proteinExistence type="inferred from homology"/>
<evidence type="ECO:0000313" key="4">
    <source>
        <dbReference type="Proteomes" id="UP000215059"/>
    </source>
</evidence>
<evidence type="ECO:0000259" key="2">
    <source>
        <dbReference type="Pfam" id="PF03795"/>
    </source>
</evidence>
<protein>
    <recommendedName>
        <fullName evidence="2">YCII-related domain-containing protein</fullName>
    </recommendedName>
</protein>
<dbReference type="RefSeq" id="WP_094250639.1">
    <property type="nucleotide sequence ID" value="NZ_JBHLXL010000001.1"/>
</dbReference>
<comment type="caution">
    <text evidence="3">The sequence shown here is derived from an EMBL/GenBank/DDBJ whole genome shotgun (WGS) entry which is preliminary data.</text>
</comment>